<comment type="caution">
    <text evidence="1">The sequence shown here is derived from an EMBL/GenBank/DDBJ whole genome shotgun (WGS) entry which is preliminary data.</text>
</comment>
<evidence type="ECO:0000313" key="2">
    <source>
        <dbReference type="Proteomes" id="UP000233781"/>
    </source>
</evidence>
<dbReference type="PANTHER" id="PTHR36529">
    <property type="entry name" value="SLL1095 PROTEIN"/>
    <property type="match status" value="1"/>
</dbReference>
<organism evidence="1 2">
    <name type="scientific">Phycicoccus duodecadis</name>
    <dbReference type="NCBI Taxonomy" id="173053"/>
    <lineage>
        <taxon>Bacteria</taxon>
        <taxon>Bacillati</taxon>
        <taxon>Actinomycetota</taxon>
        <taxon>Actinomycetes</taxon>
        <taxon>Micrococcales</taxon>
        <taxon>Intrasporangiaceae</taxon>
        <taxon>Phycicoccus</taxon>
    </lineage>
</organism>
<evidence type="ECO:0000313" key="1">
    <source>
        <dbReference type="EMBL" id="PKW26891.1"/>
    </source>
</evidence>
<protein>
    <recommendedName>
        <fullName evidence="3">Glycosyltransferase A (GT-A) superfamily protein (DUF2064 family)</fullName>
    </recommendedName>
</protein>
<reference evidence="1 2" key="1">
    <citation type="submission" date="2017-12" db="EMBL/GenBank/DDBJ databases">
        <title>Sequencing the genomes of 1000 Actinobacteria strains.</title>
        <authorList>
            <person name="Klenk H.-P."/>
        </authorList>
    </citation>
    <scope>NUCLEOTIDE SEQUENCE [LARGE SCALE GENOMIC DNA]</scope>
    <source>
        <strain evidence="1 2">DSM 12806</strain>
    </source>
</reference>
<dbReference type="AlphaFoldDB" id="A0A2N3YJ62"/>
<name>A0A2N3YJ62_9MICO</name>
<dbReference type="EMBL" id="PJNE01000001">
    <property type="protein sequence ID" value="PKW26891.1"/>
    <property type="molecule type" value="Genomic_DNA"/>
</dbReference>
<dbReference type="InterPro" id="IPR018641">
    <property type="entry name" value="Trfase_1_rSAM/seldom-assoc"/>
</dbReference>
<dbReference type="SUPFAM" id="SSF53448">
    <property type="entry name" value="Nucleotide-diphospho-sugar transferases"/>
    <property type="match status" value="1"/>
</dbReference>
<dbReference type="OrthoDB" id="9798250at2"/>
<accession>A0A2N3YJ62</accession>
<dbReference type="Pfam" id="PF09837">
    <property type="entry name" value="DUF2064"/>
    <property type="match status" value="1"/>
</dbReference>
<dbReference type="RefSeq" id="WP_101395392.1">
    <property type="nucleotide sequence ID" value="NZ_PJNE01000001.1"/>
</dbReference>
<evidence type="ECO:0008006" key="3">
    <source>
        <dbReference type="Google" id="ProtNLM"/>
    </source>
</evidence>
<proteinExistence type="predicted"/>
<sequence>MSGRSAGRATGGSVLVMAKAPVAGQVKTRLAVGVGEAAAADLAAAALLDTLAAGATAYPPDRRVLALAGDLAAGARPDELRRAAAGWLVLQQHGRGFGDRLVHGHREAHRLAGGPVVQVGMDTPQVTAALLHEVAGLSDTHDAPVLGPADDGGWWVLVTTHPEQAEVLSGVPMSRTDTGRLTAAALAGAGHRAVVGPALRDVDHVDDAHHVAAAAPDTGFAVLWRRYAGTRALYPGAEVEERRA</sequence>
<keyword evidence="2" id="KW-1185">Reference proteome</keyword>
<dbReference type="Gene3D" id="3.90.550.10">
    <property type="entry name" value="Spore Coat Polysaccharide Biosynthesis Protein SpsA, Chain A"/>
    <property type="match status" value="1"/>
</dbReference>
<dbReference type="PANTHER" id="PTHR36529:SF1">
    <property type="entry name" value="GLYCOSYLTRANSFERASE"/>
    <property type="match status" value="1"/>
</dbReference>
<gene>
    <name evidence="1" type="ORF">ATL31_1718</name>
</gene>
<dbReference type="InterPro" id="IPR029044">
    <property type="entry name" value="Nucleotide-diphossugar_trans"/>
</dbReference>
<dbReference type="Proteomes" id="UP000233781">
    <property type="component" value="Unassembled WGS sequence"/>
</dbReference>